<proteinExistence type="predicted"/>
<keyword evidence="2" id="KW-0804">Transcription</keyword>
<dbReference type="Pfam" id="PF02909">
    <property type="entry name" value="TetR_C_1"/>
    <property type="match status" value="1"/>
</dbReference>
<evidence type="ECO:0000256" key="1">
    <source>
        <dbReference type="ARBA" id="ARBA00023015"/>
    </source>
</evidence>
<keyword evidence="5" id="KW-1185">Reference proteome</keyword>
<dbReference type="EMBL" id="JALKHS010000011">
    <property type="protein sequence ID" value="MCK0532751.1"/>
    <property type="molecule type" value="Genomic_DNA"/>
</dbReference>
<dbReference type="InterPro" id="IPR009057">
    <property type="entry name" value="Homeodomain-like_sf"/>
</dbReference>
<dbReference type="InterPro" id="IPR036271">
    <property type="entry name" value="Tet_transcr_reg_TetR-rel_C_sf"/>
</dbReference>
<dbReference type="RefSeq" id="WP_201516033.1">
    <property type="nucleotide sequence ID" value="NZ_JALKHS010000011.1"/>
</dbReference>
<feature type="domain" description="Tetracycline repressor TetR C-terminal" evidence="3">
    <location>
        <begin position="75"/>
        <end position="156"/>
    </location>
</feature>
<keyword evidence="1" id="KW-0805">Transcription regulation</keyword>
<dbReference type="SUPFAM" id="SSF48498">
    <property type="entry name" value="Tetracyclin repressor-like, C-terminal domain"/>
    <property type="match status" value="1"/>
</dbReference>
<protein>
    <submittedName>
        <fullName evidence="4">TetR/AcrR family transcriptional regulator C-terminal domain-containing protein</fullName>
    </submittedName>
</protein>
<dbReference type="Proteomes" id="UP001203512">
    <property type="component" value="Unassembled WGS sequence"/>
</dbReference>
<evidence type="ECO:0000313" key="5">
    <source>
        <dbReference type="Proteomes" id="UP001203512"/>
    </source>
</evidence>
<dbReference type="SUPFAM" id="SSF46689">
    <property type="entry name" value="Homeodomain-like"/>
    <property type="match status" value="1"/>
</dbReference>
<evidence type="ECO:0000259" key="3">
    <source>
        <dbReference type="Pfam" id="PF02909"/>
    </source>
</evidence>
<reference evidence="4 5" key="1">
    <citation type="submission" date="2022-04" db="EMBL/GenBank/DDBJ databases">
        <authorList>
            <person name="Huq M.A."/>
        </authorList>
    </citation>
    <scope>NUCLEOTIDE SEQUENCE [LARGE SCALE GENOMIC DNA]</scope>
    <source>
        <strain evidence="4 5">MAH-33</strain>
    </source>
</reference>
<dbReference type="Gene3D" id="1.10.357.10">
    <property type="entry name" value="Tetracycline Repressor, domain 2"/>
    <property type="match status" value="1"/>
</dbReference>
<evidence type="ECO:0000313" key="4">
    <source>
        <dbReference type="EMBL" id="MCK0532751.1"/>
    </source>
</evidence>
<comment type="caution">
    <text evidence="4">The sequence shown here is derived from an EMBL/GenBank/DDBJ whole genome shotgun (WGS) entry which is preliminary data.</text>
</comment>
<evidence type="ECO:0000256" key="2">
    <source>
        <dbReference type="ARBA" id="ARBA00023163"/>
    </source>
</evidence>
<name>A0ABT0E042_9SPHN</name>
<accession>A0ABT0E042</accession>
<dbReference type="InterPro" id="IPR004111">
    <property type="entry name" value="Repressor_TetR_C"/>
</dbReference>
<gene>
    <name evidence="4" type="ORF">MU848_14270</name>
</gene>
<sequence>MPRQSKRTVGRPRRLTLEAIVDAACEVGIAKLEMSLVAEKLNTGVATLYGYVRGREHLLELVAQRLVGQALIKDEGQSWQEILREHATITYRLFQSLPQLITNLMAKEPEQHSFDYSARVLMMLENRGLPANLAVDAYIEVNQVVIGAAISMMRREGLAQLIAEDENEWDPLPAILGDYRITLERIISGYEADLQSLGPKARRA</sequence>
<organism evidence="4 5">
    <name type="scientific">Sphingobium agri</name>
    <dbReference type="NCBI Taxonomy" id="2933566"/>
    <lineage>
        <taxon>Bacteria</taxon>
        <taxon>Pseudomonadati</taxon>
        <taxon>Pseudomonadota</taxon>
        <taxon>Alphaproteobacteria</taxon>
        <taxon>Sphingomonadales</taxon>
        <taxon>Sphingomonadaceae</taxon>
        <taxon>Sphingobium</taxon>
    </lineage>
</organism>